<organism evidence="7 8">
    <name type="scientific">Lacimonas salitolerans</name>
    <dbReference type="NCBI Taxonomy" id="1323750"/>
    <lineage>
        <taxon>Bacteria</taxon>
        <taxon>Pseudomonadati</taxon>
        <taxon>Pseudomonadota</taxon>
        <taxon>Alphaproteobacteria</taxon>
        <taxon>Rhodobacterales</taxon>
        <taxon>Paracoccaceae</taxon>
        <taxon>Lacimonas</taxon>
    </lineage>
</organism>
<gene>
    <name evidence="7" type="ORF">ACFTOW_16200</name>
</gene>
<proteinExistence type="inferred from homology"/>
<dbReference type="SUPFAM" id="SSF53850">
    <property type="entry name" value="Periplasmic binding protein-like II"/>
    <property type="match status" value="1"/>
</dbReference>
<dbReference type="Gene3D" id="3.10.105.10">
    <property type="entry name" value="Dipeptide-binding Protein, Domain 3"/>
    <property type="match status" value="1"/>
</dbReference>
<dbReference type="RefSeq" id="WP_379917592.1">
    <property type="nucleotide sequence ID" value="NZ_JBHUDD010000148.1"/>
</dbReference>
<dbReference type="CDD" id="cd00995">
    <property type="entry name" value="PBP2_NikA_DppA_OppA_like"/>
    <property type="match status" value="1"/>
</dbReference>
<sequence length="514" mass="56704">MTPRKLFGTVSAAAIIGLAALPLQAQEGTLTWGKPAEITGFDVHVAGTVASWEMFQMVYETLLTADDDLGLQAGLAESWEQTSDTTYTLTLREGAAFSNGRAMTTDDVIGSLERIKNPETASYWSHQLGDIASMEAVDDRTVRVELATPQATFLPALAHITAAILPMQELRDGSFDPTQEMLGTGPFMVETHNQDESWTLQANPHYWREGHPLAATLEVPIIPDESARIAAIRDGRIDFTTFENPDVQQMLGTNTQVAIQPQQTTNYYRLDVNALSEESAFFDKRVRQAMNLALDRDAINDFVFGGSSAVDYPVPAAFGKDACRDLDTYAMPREERLEKARDLLEQADNTSPEVALTVSSANPVLGRISQVVQQSLSEAGFEVEINQVPTAEYLQKVFTDGDFDFSASWLAGYTDPGMVIKWWDPEFAVWNLAFQENVPELSQALRDVSSISDEAARDEKLTEICAMMDDGANLLALVGKSDYVVYRNDQVDVVVSDRSGSANTYQYIAEFDPR</sequence>
<comment type="caution">
    <text evidence="7">The sequence shown here is derived from an EMBL/GenBank/DDBJ whole genome shotgun (WGS) entry which is preliminary data.</text>
</comment>
<keyword evidence="8" id="KW-1185">Reference proteome</keyword>
<evidence type="ECO:0000256" key="2">
    <source>
        <dbReference type="ARBA" id="ARBA00005695"/>
    </source>
</evidence>
<dbReference type="PANTHER" id="PTHR30290:SF10">
    <property type="entry name" value="PERIPLASMIC OLIGOPEPTIDE-BINDING PROTEIN-RELATED"/>
    <property type="match status" value="1"/>
</dbReference>
<name>A0ABW4EIC5_9RHOB</name>
<feature type="chain" id="PRO_5047502129" evidence="5">
    <location>
        <begin position="26"/>
        <end position="514"/>
    </location>
</feature>
<accession>A0ABW4EIC5</accession>
<comment type="subcellular location">
    <subcellularLocation>
        <location evidence="1">Periplasm</location>
    </subcellularLocation>
</comment>
<evidence type="ECO:0000256" key="3">
    <source>
        <dbReference type="ARBA" id="ARBA00022448"/>
    </source>
</evidence>
<evidence type="ECO:0000259" key="6">
    <source>
        <dbReference type="Pfam" id="PF00496"/>
    </source>
</evidence>
<evidence type="ECO:0000256" key="1">
    <source>
        <dbReference type="ARBA" id="ARBA00004418"/>
    </source>
</evidence>
<feature type="domain" description="Solute-binding protein family 5" evidence="6">
    <location>
        <begin position="71"/>
        <end position="423"/>
    </location>
</feature>
<dbReference type="InterPro" id="IPR030678">
    <property type="entry name" value="Peptide/Ni-bd"/>
</dbReference>
<evidence type="ECO:0000313" key="8">
    <source>
        <dbReference type="Proteomes" id="UP001597186"/>
    </source>
</evidence>
<dbReference type="InterPro" id="IPR000914">
    <property type="entry name" value="SBP_5_dom"/>
</dbReference>
<evidence type="ECO:0000256" key="5">
    <source>
        <dbReference type="SAM" id="SignalP"/>
    </source>
</evidence>
<dbReference type="PANTHER" id="PTHR30290">
    <property type="entry name" value="PERIPLASMIC BINDING COMPONENT OF ABC TRANSPORTER"/>
    <property type="match status" value="1"/>
</dbReference>
<dbReference type="Gene3D" id="3.40.190.10">
    <property type="entry name" value="Periplasmic binding protein-like II"/>
    <property type="match status" value="1"/>
</dbReference>
<evidence type="ECO:0000313" key="7">
    <source>
        <dbReference type="EMBL" id="MFD1510927.1"/>
    </source>
</evidence>
<keyword evidence="3" id="KW-0813">Transport</keyword>
<dbReference type="EMBL" id="JBHUDD010000148">
    <property type="protein sequence ID" value="MFD1510927.1"/>
    <property type="molecule type" value="Genomic_DNA"/>
</dbReference>
<dbReference type="Pfam" id="PF00496">
    <property type="entry name" value="SBP_bac_5"/>
    <property type="match status" value="1"/>
</dbReference>
<dbReference type="InterPro" id="IPR039424">
    <property type="entry name" value="SBP_5"/>
</dbReference>
<dbReference type="Proteomes" id="UP001597186">
    <property type="component" value="Unassembled WGS sequence"/>
</dbReference>
<dbReference type="PIRSF" id="PIRSF002741">
    <property type="entry name" value="MppA"/>
    <property type="match status" value="1"/>
</dbReference>
<protein>
    <submittedName>
        <fullName evidence="7">ABC transporter substrate-binding protein</fullName>
    </submittedName>
</protein>
<reference evidence="8" key="1">
    <citation type="journal article" date="2019" name="Int. J. Syst. Evol. Microbiol.">
        <title>The Global Catalogue of Microorganisms (GCM) 10K type strain sequencing project: providing services to taxonomists for standard genome sequencing and annotation.</title>
        <authorList>
            <consortium name="The Broad Institute Genomics Platform"/>
            <consortium name="The Broad Institute Genome Sequencing Center for Infectious Disease"/>
            <person name="Wu L."/>
            <person name="Ma J."/>
        </authorList>
    </citation>
    <scope>NUCLEOTIDE SEQUENCE [LARGE SCALE GENOMIC DNA]</scope>
    <source>
        <strain evidence="8">CGMCC 1.12477</strain>
    </source>
</reference>
<evidence type="ECO:0000256" key="4">
    <source>
        <dbReference type="ARBA" id="ARBA00022729"/>
    </source>
</evidence>
<comment type="similarity">
    <text evidence="2">Belongs to the bacterial solute-binding protein 5 family.</text>
</comment>
<keyword evidence="4 5" id="KW-0732">Signal</keyword>
<feature type="signal peptide" evidence="5">
    <location>
        <begin position="1"/>
        <end position="25"/>
    </location>
</feature>